<dbReference type="CDD" id="cd03801">
    <property type="entry name" value="GT4_PimA-like"/>
    <property type="match status" value="1"/>
</dbReference>
<organism evidence="3 4">
    <name type="scientific">Thiocapsa imhoffii</name>
    <dbReference type="NCBI Taxonomy" id="382777"/>
    <lineage>
        <taxon>Bacteria</taxon>
        <taxon>Pseudomonadati</taxon>
        <taxon>Pseudomonadota</taxon>
        <taxon>Gammaproteobacteria</taxon>
        <taxon>Chromatiales</taxon>
        <taxon>Chromatiaceae</taxon>
        <taxon>Thiocapsa</taxon>
    </lineage>
</organism>
<dbReference type="RefSeq" id="WP_200387675.1">
    <property type="nucleotide sequence ID" value="NZ_NRSD01000008.1"/>
</dbReference>
<evidence type="ECO:0008006" key="5">
    <source>
        <dbReference type="Google" id="ProtNLM"/>
    </source>
</evidence>
<evidence type="ECO:0000313" key="4">
    <source>
        <dbReference type="Proteomes" id="UP001138802"/>
    </source>
</evidence>
<accession>A0A9X0WHX0</accession>
<keyword evidence="4" id="KW-1185">Reference proteome</keyword>
<evidence type="ECO:0000259" key="1">
    <source>
        <dbReference type="Pfam" id="PF00534"/>
    </source>
</evidence>
<evidence type="ECO:0000313" key="3">
    <source>
        <dbReference type="EMBL" id="MBK1644863.1"/>
    </source>
</evidence>
<dbReference type="Pfam" id="PF13439">
    <property type="entry name" value="Glyco_transf_4"/>
    <property type="match status" value="1"/>
</dbReference>
<dbReference type="GO" id="GO:0016757">
    <property type="term" value="F:glycosyltransferase activity"/>
    <property type="evidence" value="ECO:0007669"/>
    <property type="project" value="InterPro"/>
</dbReference>
<evidence type="ECO:0000259" key="2">
    <source>
        <dbReference type="Pfam" id="PF13439"/>
    </source>
</evidence>
<dbReference type="PANTHER" id="PTHR45947">
    <property type="entry name" value="SULFOQUINOVOSYL TRANSFERASE SQD2"/>
    <property type="match status" value="1"/>
</dbReference>
<comment type="caution">
    <text evidence="3">The sequence shown here is derived from an EMBL/GenBank/DDBJ whole genome shotgun (WGS) entry which is preliminary data.</text>
</comment>
<dbReference type="InterPro" id="IPR028098">
    <property type="entry name" value="Glyco_trans_4-like_N"/>
</dbReference>
<feature type="domain" description="Glycosyltransferase subfamily 4-like N-terminal" evidence="2">
    <location>
        <begin position="22"/>
        <end position="181"/>
    </location>
</feature>
<dbReference type="SUPFAM" id="SSF53756">
    <property type="entry name" value="UDP-Glycosyltransferase/glycogen phosphorylase"/>
    <property type="match status" value="1"/>
</dbReference>
<dbReference type="Proteomes" id="UP001138802">
    <property type="component" value="Unassembled WGS sequence"/>
</dbReference>
<name>A0A9X0WHX0_9GAMM</name>
<sequence length="385" mass="44031">MQGRSLDRVNVLFIVPSLCRAGAETQVVNLVNGLDSKYFNKHLLVFEENIDQLSRVDRKTVTFHHPRRTRRWFDVHLLGQIINIVDNHKIDIVHCSLQFSIFWGWLASRLSQQHPKVIAAIHTTINRNLKNELQDRLIYQWILRSCHEIIFVCRQQQLHWKAKYSFLKHRSTVIYNGINTDWFSPESVRDSGIELRRFLSIPSDAILIASIGRFQREKGQHLLIESLDRLTDQSIYVVFAGDGPLRREIEERCDLSFLSSQVRFLGAIPDVRPLLATANLLVLPSIAVETFSMAMLESLAMETPVLASDIGGMREAVIENETGSLIPIGDVDALTHQLSRLIADRTHLHEMGVRGRALVMDQFTESRMIEHTAAILAHLSHIKTV</sequence>
<dbReference type="InterPro" id="IPR050194">
    <property type="entry name" value="Glycosyltransferase_grp1"/>
</dbReference>
<feature type="domain" description="Glycosyl transferase family 1" evidence="1">
    <location>
        <begin position="195"/>
        <end position="356"/>
    </location>
</feature>
<dbReference type="InterPro" id="IPR001296">
    <property type="entry name" value="Glyco_trans_1"/>
</dbReference>
<reference evidence="3 4" key="1">
    <citation type="journal article" date="2020" name="Microorganisms">
        <title>Osmotic Adaptation and Compatible Solute Biosynthesis of Phototrophic Bacteria as Revealed from Genome Analyses.</title>
        <authorList>
            <person name="Imhoff J.F."/>
            <person name="Rahn T."/>
            <person name="Kunzel S."/>
            <person name="Keller A."/>
            <person name="Neulinger S.C."/>
        </authorList>
    </citation>
    <scope>NUCLEOTIDE SEQUENCE [LARGE SCALE GENOMIC DNA]</scope>
    <source>
        <strain evidence="3 4">DSM 21303</strain>
    </source>
</reference>
<dbReference type="PANTHER" id="PTHR45947:SF3">
    <property type="entry name" value="SULFOQUINOVOSYL TRANSFERASE SQD2"/>
    <property type="match status" value="1"/>
</dbReference>
<dbReference type="Pfam" id="PF00534">
    <property type="entry name" value="Glycos_transf_1"/>
    <property type="match status" value="1"/>
</dbReference>
<gene>
    <name evidence="3" type="ORF">CKO25_09420</name>
</gene>
<dbReference type="Gene3D" id="3.40.50.2000">
    <property type="entry name" value="Glycogen Phosphorylase B"/>
    <property type="match status" value="2"/>
</dbReference>
<dbReference type="EMBL" id="NRSD01000008">
    <property type="protein sequence ID" value="MBK1644863.1"/>
    <property type="molecule type" value="Genomic_DNA"/>
</dbReference>
<protein>
    <recommendedName>
        <fullName evidence="5">Glycosyltransferase family 1 protein</fullName>
    </recommendedName>
</protein>
<dbReference type="AlphaFoldDB" id="A0A9X0WHX0"/>
<proteinExistence type="predicted"/>